<evidence type="ECO:0000313" key="3">
    <source>
        <dbReference type="Proteomes" id="UP000050969"/>
    </source>
</evidence>
<dbReference type="RefSeq" id="WP_054777440.1">
    <property type="nucleotide sequence ID" value="NZ_BBBX01000013.1"/>
</dbReference>
<dbReference type="InterPro" id="IPR036388">
    <property type="entry name" value="WH-like_DNA-bd_sf"/>
</dbReference>
<dbReference type="AlphaFoldDB" id="A0A0R2MY77"/>
<comment type="caution">
    <text evidence="2">The sequence shown here is derived from an EMBL/GenBank/DDBJ whole genome shotgun (WGS) entry which is preliminary data.</text>
</comment>
<name>A0A0R2MY77_9LACO</name>
<dbReference type="GO" id="GO:0003700">
    <property type="term" value="F:DNA-binding transcription factor activity"/>
    <property type="evidence" value="ECO:0007669"/>
    <property type="project" value="InterPro"/>
</dbReference>
<dbReference type="OrthoDB" id="5327581at2"/>
<keyword evidence="3" id="KW-1185">Reference proteome</keyword>
<reference evidence="2 3" key="1">
    <citation type="journal article" date="2015" name="Genome Announc.">
        <title>Expanding the biotechnology potential of lactobacilli through comparative genomics of 213 strains and associated genera.</title>
        <authorList>
            <person name="Sun Z."/>
            <person name="Harris H.M."/>
            <person name="McCann A."/>
            <person name="Guo C."/>
            <person name="Argimon S."/>
            <person name="Zhang W."/>
            <person name="Yang X."/>
            <person name="Jeffery I.B."/>
            <person name="Cooney J.C."/>
            <person name="Kagawa T.F."/>
            <person name="Liu W."/>
            <person name="Song Y."/>
            <person name="Salvetti E."/>
            <person name="Wrobel A."/>
            <person name="Rasinkangas P."/>
            <person name="Parkhill J."/>
            <person name="Rea M.C."/>
            <person name="O'Sullivan O."/>
            <person name="Ritari J."/>
            <person name="Douillard F.P."/>
            <person name="Paul Ross R."/>
            <person name="Yang R."/>
            <person name="Briner A.E."/>
            <person name="Felis G.E."/>
            <person name="de Vos W.M."/>
            <person name="Barrangou R."/>
            <person name="Klaenhammer T.R."/>
            <person name="Caufield P.W."/>
            <person name="Cui Y."/>
            <person name="Zhang H."/>
            <person name="O'Toole P.W."/>
        </authorList>
    </citation>
    <scope>NUCLEOTIDE SEQUENCE [LARGE SCALE GENOMIC DNA]</scope>
    <source>
        <strain evidence="2 3">DSM 24301</strain>
    </source>
</reference>
<dbReference type="Pfam" id="PF01047">
    <property type="entry name" value="MarR"/>
    <property type="match status" value="1"/>
</dbReference>
<organism evidence="2 3">
    <name type="scientific">Lacticaseibacillus saniviri JCM 17471 = DSM 24301</name>
    <dbReference type="NCBI Taxonomy" id="1293598"/>
    <lineage>
        <taxon>Bacteria</taxon>
        <taxon>Bacillati</taxon>
        <taxon>Bacillota</taxon>
        <taxon>Bacilli</taxon>
        <taxon>Lactobacillales</taxon>
        <taxon>Lactobacillaceae</taxon>
        <taxon>Lacticaseibacillus</taxon>
    </lineage>
</organism>
<protein>
    <recommendedName>
        <fullName evidence="1">HTH marR-type domain-containing protein</fullName>
    </recommendedName>
</protein>
<dbReference type="SMART" id="SM00347">
    <property type="entry name" value="HTH_MARR"/>
    <property type="match status" value="1"/>
</dbReference>
<dbReference type="GO" id="GO:0006950">
    <property type="term" value="P:response to stress"/>
    <property type="evidence" value="ECO:0007669"/>
    <property type="project" value="TreeGrafter"/>
</dbReference>
<accession>A0A0R2MY77</accession>
<dbReference type="EMBL" id="JQCE01000032">
    <property type="protein sequence ID" value="KRO16797.1"/>
    <property type="molecule type" value="Genomic_DNA"/>
</dbReference>
<dbReference type="Gene3D" id="1.10.10.10">
    <property type="entry name" value="Winged helix-like DNA-binding domain superfamily/Winged helix DNA-binding domain"/>
    <property type="match status" value="1"/>
</dbReference>
<dbReference type="InterPro" id="IPR039422">
    <property type="entry name" value="MarR/SlyA-like"/>
</dbReference>
<evidence type="ECO:0000259" key="1">
    <source>
        <dbReference type="PROSITE" id="PS50995"/>
    </source>
</evidence>
<dbReference type="PRINTS" id="PR00598">
    <property type="entry name" value="HTHMARR"/>
</dbReference>
<dbReference type="PATRIC" id="fig|1293598.4.peg.834"/>
<proteinExistence type="predicted"/>
<dbReference type="InterPro" id="IPR036390">
    <property type="entry name" value="WH_DNA-bd_sf"/>
</dbReference>
<sequence length="137" mass="15083">MNTGYLLMNISKQMKYQLNQALLQQGLTVQQWAVIQQLAQQIPLTAVTLSARLDMDKPTLSGIIRRLLDKQLIEKTSNPDDKRSQLLSLTDAGMTAAAAGKQTSDDLLDHVLGDLSPAEQTTLNHLLTKINASKETL</sequence>
<dbReference type="PROSITE" id="PS50995">
    <property type="entry name" value="HTH_MARR_2"/>
    <property type="match status" value="1"/>
</dbReference>
<dbReference type="PANTHER" id="PTHR33164">
    <property type="entry name" value="TRANSCRIPTIONAL REGULATOR, MARR FAMILY"/>
    <property type="match status" value="1"/>
</dbReference>
<dbReference type="InterPro" id="IPR000835">
    <property type="entry name" value="HTH_MarR-typ"/>
</dbReference>
<dbReference type="SUPFAM" id="SSF46785">
    <property type="entry name" value="Winged helix' DNA-binding domain"/>
    <property type="match status" value="1"/>
</dbReference>
<evidence type="ECO:0000313" key="2">
    <source>
        <dbReference type="EMBL" id="KRO16797.1"/>
    </source>
</evidence>
<dbReference type="STRING" id="1293598.IV56_GL000786"/>
<dbReference type="PANTHER" id="PTHR33164:SF43">
    <property type="entry name" value="HTH-TYPE TRANSCRIPTIONAL REPRESSOR YETL"/>
    <property type="match status" value="1"/>
</dbReference>
<dbReference type="Proteomes" id="UP000050969">
    <property type="component" value="Unassembled WGS sequence"/>
</dbReference>
<feature type="domain" description="HTH marR-type" evidence="1">
    <location>
        <begin position="1"/>
        <end position="132"/>
    </location>
</feature>
<gene>
    <name evidence="2" type="ORF">IV56_GL000786</name>
</gene>